<feature type="domain" description="Halobacterial output" evidence="1">
    <location>
        <begin position="16"/>
        <end position="83"/>
    </location>
</feature>
<protein>
    <recommendedName>
        <fullName evidence="1">Halobacterial output domain-containing protein</fullName>
    </recommendedName>
</protein>
<proteinExistence type="predicted"/>
<dbReference type="STRING" id="1073996.SAMN05444271_12833"/>
<dbReference type="RefSeq" id="WP_009488098.1">
    <property type="nucleotide sequence ID" value="NZ_CP024845.1"/>
</dbReference>
<dbReference type="OrthoDB" id="109251at2157"/>
<sequence>MGPNNETNPPSFNYGDRPSTGVIRAVAWFKGVEPTALTPLQGVIDVDALNALFDKPEETDLSVSFEYDECVVEVTNDGTITIRGASDAGSRELDQETNVLFLAPSSSHPEDEGCNDLLSAVPSSRANLLGVTYESPGTNRLNIWEFEEETPAHISLINVGDFARSSASQPSKRALPPERLEVDAVLDPADLTTLGIRISEQLSEWGSTDEQPVVCFHSLTELLEATDLNRAFRFLHLLTRRLSLAGAIAHFHLDPETCDEKTIETLRPLFDAVLEVDEDGTWSMCVQ</sequence>
<dbReference type="AlphaFoldDB" id="A0A1H6WM32"/>
<dbReference type="InterPro" id="IPR040624">
    <property type="entry name" value="HalOD1"/>
</dbReference>
<evidence type="ECO:0000313" key="2">
    <source>
        <dbReference type="EMBL" id="SEJ18129.1"/>
    </source>
</evidence>
<gene>
    <name evidence="2" type="ORF">SAMN05444271_12833</name>
</gene>
<evidence type="ECO:0000259" key="1">
    <source>
        <dbReference type="Pfam" id="PF18545"/>
    </source>
</evidence>
<dbReference type="EMBL" id="FNYR01000028">
    <property type="protein sequence ID" value="SEJ18129.1"/>
    <property type="molecule type" value="Genomic_DNA"/>
</dbReference>
<dbReference type="InterPro" id="IPR055927">
    <property type="entry name" value="DUF7504"/>
</dbReference>
<keyword evidence="3" id="KW-1185">Reference proteome</keyword>
<dbReference type="Pfam" id="PF18545">
    <property type="entry name" value="HalOD1"/>
    <property type="match status" value="1"/>
</dbReference>
<reference evidence="2 3" key="1">
    <citation type="submission" date="2016-10" db="EMBL/GenBank/DDBJ databases">
        <authorList>
            <person name="de Groot N.N."/>
        </authorList>
    </citation>
    <scope>NUCLEOTIDE SEQUENCE [LARGE SCALE GENOMIC DNA]</scope>
    <source>
        <strain evidence="2 3">DSM 22187</strain>
    </source>
</reference>
<dbReference type="Pfam" id="PF24336">
    <property type="entry name" value="DUF7504"/>
    <property type="match status" value="1"/>
</dbReference>
<name>A0A1H6WM32_9EURY</name>
<evidence type="ECO:0000313" key="3">
    <source>
        <dbReference type="Proteomes" id="UP000198888"/>
    </source>
</evidence>
<organism evidence="2 3">
    <name type="scientific">Halohasta litchfieldiae</name>
    <dbReference type="NCBI Taxonomy" id="1073996"/>
    <lineage>
        <taxon>Archaea</taxon>
        <taxon>Methanobacteriati</taxon>
        <taxon>Methanobacteriota</taxon>
        <taxon>Stenosarchaea group</taxon>
        <taxon>Halobacteria</taxon>
        <taxon>Halobacteriales</taxon>
        <taxon>Haloferacaceae</taxon>
        <taxon>Halohasta</taxon>
    </lineage>
</organism>
<accession>A0A1H6WM32</accession>
<dbReference type="Proteomes" id="UP000198888">
    <property type="component" value="Unassembled WGS sequence"/>
</dbReference>
<dbReference type="GeneID" id="35002806"/>